<dbReference type="EMBL" id="CAKOGL010000026">
    <property type="protein sequence ID" value="CAH2103746.1"/>
    <property type="molecule type" value="Genomic_DNA"/>
</dbReference>
<dbReference type="Gene3D" id="3.40.50.300">
    <property type="entry name" value="P-loop containing nucleotide triphosphate hydrolases"/>
    <property type="match status" value="1"/>
</dbReference>
<reference evidence="2" key="1">
    <citation type="submission" date="2022-03" db="EMBL/GenBank/DDBJ databases">
        <authorList>
            <person name="Tunstrom K."/>
        </authorList>
    </citation>
    <scope>NUCLEOTIDE SEQUENCE</scope>
</reference>
<comment type="caution">
    <text evidence="2">The sequence shown here is derived from an EMBL/GenBank/DDBJ whole genome shotgun (WGS) entry which is preliminary data.</text>
</comment>
<name>A0AAU9V0N0_EUPED</name>
<accession>A0AAU9V0N0</accession>
<dbReference type="GO" id="GO:0005524">
    <property type="term" value="F:ATP binding"/>
    <property type="evidence" value="ECO:0007669"/>
    <property type="project" value="InterPro"/>
</dbReference>
<evidence type="ECO:0000313" key="3">
    <source>
        <dbReference type="Proteomes" id="UP001153954"/>
    </source>
</evidence>
<dbReference type="Proteomes" id="UP001153954">
    <property type="component" value="Unassembled WGS sequence"/>
</dbReference>
<keyword evidence="3" id="KW-1185">Reference proteome</keyword>
<feature type="domain" description="(+)RNA virus helicase C-terminal" evidence="1">
    <location>
        <begin position="11"/>
        <end position="90"/>
    </location>
</feature>
<gene>
    <name evidence="2" type="ORF">EEDITHA_LOCUS18217</name>
</gene>
<organism evidence="2 3">
    <name type="scientific">Euphydryas editha</name>
    <name type="common">Edith's checkerspot</name>
    <dbReference type="NCBI Taxonomy" id="104508"/>
    <lineage>
        <taxon>Eukaryota</taxon>
        <taxon>Metazoa</taxon>
        <taxon>Ecdysozoa</taxon>
        <taxon>Arthropoda</taxon>
        <taxon>Hexapoda</taxon>
        <taxon>Insecta</taxon>
        <taxon>Pterygota</taxon>
        <taxon>Neoptera</taxon>
        <taxon>Endopterygota</taxon>
        <taxon>Lepidoptera</taxon>
        <taxon>Glossata</taxon>
        <taxon>Ditrysia</taxon>
        <taxon>Papilionoidea</taxon>
        <taxon>Nymphalidae</taxon>
        <taxon>Nymphalinae</taxon>
        <taxon>Euphydryas</taxon>
    </lineage>
</organism>
<sequence>MERFTSTQILERQEQTKYLVFTQEEKKTLINREYGTRQGSGVMTNQEAQGQTCEGLIIVQTKARRLRIYDSVPYAVVAMTRHTEICVYYTDDGGDAIGRFVKTQEGGGGYSKGNTCEHPPRRWRYRKETTPSLETAGTESDSKIKIKITRLTFFFIRFFFNLQSYYRKSRASIYINKQHR</sequence>
<protein>
    <recommendedName>
        <fullName evidence="1">(+)RNA virus helicase C-terminal domain-containing protein</fullName>
    </recommendedName>
</protein>
<dbReference type="InterPro" id="IPR027417">
    <property type="entry name" value="P-loop_NTPase"/>
</dbReference>
<dbReference type="Pfam" id="PF01443">
    <property type="entry name" value="Viral_helicase1"/>
    <property type="match status" value="1"/>
</dbReference>
<evidence type="ECO:0000259" key="1">
    <source>
        <dbReference type="Pfam" id="PF01443"/>
    </source>
</evidence>
<dbReference type="AlphaFoldDB" id="A0AAU9V0N0"/>
<dbReference type="InterPro" id="IPR027351">
    <property type="entry name" value="(+)RNA_virus_helicase_core_dom"/>
</dbReference>
<proteinExistence type="predicted"/>
<evidence type="ECO:0000313" key="2">
    <source>
        <dbReference type="EMBL" id="CAH2103746.1"/>
    </source>
</evidence>